<dbReference type="GeneID" id="36133657"/>
<feature type="region of interest" description="Disordered" evidence="1">
    <location>
        <begin position="68"/>
        <end position="113"/>
    </location>
</feature>
<keyword evidence="3" id="KW-1185">Reference proteome</keyword>
<evidence type="ECO:0000256" key="1">
    <source>
        <dbReference type="SAM" id="MobiDB-lite"/>
    </source>
</evidence>
<evidence type="ECO:0000313" key="3">
    <source>
        <dbReference type="Proteomes" id="UP000007934"/>
    </source>
</evidence>
<dbReference type="EMBL" id="FQ670179">
    <property type="protein sequence ID" value="CBY82778.1"/>
    <property type="molecule type" value="Genomic_DNA"/>
</dbReference>
<organism evidence="2 3">
    <name type="scientific">Helicobacter felis (strain ATCC 49179 / CCUG 28539 / NCTC 12436 / CS1)</name>
    <dbReference type="NCBI Taxonomy" id="936155"/>
    <lineage>
        <taxon>Bacteria</taxon>
        <taxon>Pseudomonadati</taxon>
        <taxon>Campylobacterota</taxon>
        <taxon>Epsilonproteobacteria</taxon>
        <taxon>Campylobacterales</taxon>
        <taxon>Helicobacteraceae</taxon>
        <taxon>Helicobacter</taxon>
    </lineage>
</organism>
<gene>
    <name evidence="2" type="ordered locus">Hfelis_06940</name>
</gene>
<dbReference type="OrthoDB" id="5324962at2"/>
<dbReference type="AlphaFoldDB" id="E7AB18"/>
<feature type="compositionally biased region" description="Polar residues" evidence="1">
    <location>
        <begin position="68"/>
        <end position="77"/>
    </location>
</feature>
<feature type="compositionally biased region" description="Basic residues" evidence="1">
    <location>
        <begin position="78"/>
        <end position="99"/>
    </location>
</feature>
<evidence type="ECO:0000313" key="2">
    <source>
        <dbReference type="EMBL" id="CBY82778.1"/>
    </source>
</evidence>
<dbReference type="KEGG" id="hfe:HFELIS_06940"/>
<accession>E7AB18</accession>
<sequence>MDALVQNIKQENLSELLELAKKLGFSVEVFEPRPSDLEIFANTPADGATTTLQEQGCGCESKPHNSRVCNSYYNPLNTHRRDHKRHASNAHNRHHHRDHRDHGGHSDHSEPFL</sequence>
<dbReference type="HOGENOM" id="CLU_2130008_0_0_7"/>
<dbReference type="RefSeq" id="WP_013469147.1">
    <property type="nucleotide sequence ID" value="NC_014810.2"/>
</dbReference>
<feature type="compositionally biased region" description="Basic and acidic residues" evidence="1">
    <location>
        <begin position="100"/>
        <end position="113"/>
    </location>
</feature>
<protein>
    <submittedName>
        <fullName evidence="2">Uncharacterized protein</fullName>
    </submittedName>
</protein>
<name>E7AB18_HELFC</name>
<dbReference type="STRING" id="936155.HFELIS_06940"/>
<dbReference type="Proteomes" id="UP000007934">
    <property type="component" value="Chromosome"/>
</dbReference>
<proteinExistence type="predicted"/>
<reference evidence="2 3" key="1">
    <citation type="journal article" date="2011" name="Genome Biol. Evol.">
        <title>Comparative whole genome sequence analysis of the carcinogenic bacterial model pathogen Helicobacter felis.</title>
        <authorList>
            <person name="Arnold I.C."/>
            <person name="Zigova Z."/>
            <person name="Holden M."/>
            <person name="Lawley T.D."/>
            <person name="Rad R."/>
            <person name="Dougan G."/>
            <person name="Falkow S."/>
            <person name="Bentley S.D."/>
            <person name="Muller A."/>
        </authorList>
    </citation>
    <scope>NUCLEOTIDE SEQUENCE [LARGE SCALE GENOMIC DNA]</scope>
    <source>
        <strain evidence="3">ATCC 49179 / CCUG 28539 / NCTC 12436 / CS1</strain>
    </source>
</reference>